<keyword evidence="1" id="KW-1133">Transmembrane helix</keyword>
<keyword evidence="1" id="KW-0812">Transmembrane</keyword>
<reference evidence="2" key="1">
    <citation type="submission" date="2023-12" db="EMBL/GenBank/DDBJ databases">
        <title>Genome assembly of Anisodus tanguticus.</title>
        <authorList>
            <person name="Wang Y.-J."/>
        </authorList>
    </citation>
    <scope>NUCLEOTIDE SEQUENCE</scope>
    <source>
        <strain evidence="2">KB-2021</strain>
        <tissue evidence="2">Leaf</tissue>
    </source>
</reference>
<keyword evidence="3" id="KW-1185">Reference proteome</keyword>
<evidence type="ECO:0000313" key="2">
    <source>
        <dbReference type="EMBL" id="KAK4339455.1"/>
    </source>
</evidence>
<proteinExistence type="predicted"/>
<feature type="transmembrane region" description="Helical" evidence="1">
    <location>
        <begin position="20"/>
        <end position="47"/>
    </location>
</feature>
<dbReference type="AlphaFoldDB" id="A0AAE1QTM8"/>
<accession>A0AAE1QTM8</accession>
<sequence>MSSINLAENRPVTSDLDGVGPLHVVGLLDFPLIPLAIFLSETPVFFIKKGRMNKAKWALGRIRRDGVES</sequence>
<dbReference type="Proteomes" id="UP001291623">
    <property type="component" value="Unassembled WGS sequence"/>
</dbReference>
<dbReference type="EMBL" id="JAVYJV010000023">
    <property type="protein sequence ID" value="KAK4339455.1"/>
    <property type="molecule type" value="Genomic_DNA"/>
</dbReference>
<evidence type="ECO:0000313" key="3">
    <source>
        <dbReference type="Proteomes" id="UP001291623"/>
    </source>
</evidence>
<keyword evidence="1" id="KW-0472">Membrane</keyword>
<evidence type="ECO:0000256" key="1">
    <source>
        <dbReference type="SAM" id="Phobius"/>
    </source>
</evidence>
<name>A0AAE1QTM8_9SOLA</name>
<organism evidence="2 3">
    <name type="scientific">Anisodus tanguticus</name>
    <dbReference type="NCBI Taxonomy" id="243964"/>
    <lineage>
        <taxon>Eukaryota</taxon>
        <taxon>Viridiplantae</taxon>
        <taxon>Streptophyta</taxon>
        <taxon>Embryophyta</taxon>
        <taxon>Tracheophyta</taxon>
        <taxon>Spermatophyta</taxon>
        <taxon>Magnoliopsida</taxon>
        <taxon>eudicotyledons</taxon>
        <taxon>Gunneridae</taxon>
        <taxon>Pentapetalae</taxon>
        <taxon>asterids</taxon>
        <taxon>lamiids</taxon>
        <taxon>Solanales</taxon>
        <taxon>Solanaceae</taxon>
        <taxon>Solanoideae</taxon>
        <taxon>Hyoscyameae</taxon>
        <taxon>Anisodus</taxon>
    </lineage>
</organism>
<protein>
    <submittedName>
        <fullName evidence="2">Uncharacterized protein</fullName>
    </submittedName>
</protein>
<comment type="caution">
    <text evidence="2">The sequence shown here is derived from an EMBL/GenBank/DDBJ whole genome shotgun (WGS) entry which is preliminary data.</text>
</comment>
<gene>
    <name evidence="2" type="ORF">RND71_040917</name>
</gene>